<keyword evidence="3" id="KW-1185">Reference proteome</keyword>
<evidence type="ECO:0000259" key="1">
    <source>
        <dbReference type="PROSITE" id="PS51338"/>
    </source>
</evidence>
<evidence type="ECO:0000313" key="3">
    <source>
        <dbReference type="Proteomes" id="UP000735302"/>
    </source>
</evidence>
<dbReference type="PANTHER" id="PTHR15708">
    <property type="entry name" value="ACTIN BUNDLING/MISSING IN METASTASIS-RELATED"/>
    <property type="match status" value="1"/>
</dbReference>
<evidence type="ECO:0000313" key="2">
    <source>
        <dbReference type="EMBL" id="GFO34765.1"/>
    </source>
</evidence>
<reference evidence="2 3" key="1">
    <citation type="journal article" date="2021" name="Elife">
        <title>Chloroplast acquisition without the gene transfer in kleptoplastic sea slugs, Plakobranchus ocellatus.</title>
        <authorList>
            <person name="Maeda T."/>
            <person name="Takahashi S."/>
            <person name="Yoshida T."/>
            <person name="Shimamura S."/>
            <person name="Takaki Y."/>
            <person name="Nagai Y."/>
            <person name="Toyoda A."/>
            <person name="Suzuki Y."/>
            <person name="Arimoto A."/>
            <person name="Ishii H."/>
            <person name="Satoh N."/>
            <person name="Nishiyama T."/>
            <person name="Hasebe M."/>
            <person name="Maruyama T."/>
            <person name="Minagawa J."/>
            <person name="Obokata J."/>
            <person name="Shigenobu S."/>
        </authorList>
    </citation>
    <scope>NUCLEOTIDE SEQUENCE [LARGE SCALE GENOMIC DNA]</scope>
</reference>
<protein>
    <submittedName>
        <fullName evidence="2">Metastasis suppressor protein 1</fullName>
    </submittedName>
</protein>
<comment type="caution">
    <text evidence="2">The sequence shown here is derived from an EMBL/GenBank/DDBJ whole genome shotgun (WGS) entry which is preliminary data.</text>
</comment>
<feature type="domain" description="IMD" evidence="1">
    <location>
        <begin position="1"/>
        <end position="90"/>
    </location>
</feature>
<proteinExistence type="predicted"/>
<dbReference type="GO" id="GO:0030031">
    <property type="term" value="P:cell projection assembly"/>
    <property type="evidence" value="ECO:0007669"/>
    <property type="project" value="TreeGrafter"/>
</dbReference>
<organism evidence="2 3">
    <name type="scientific">Plakobranchus ocellatus</name>
    <dbReference type="NCBI Taxonomy" id="259542"/>
    <lineage>
        <taxon>Eukaryota</taxon>
        <taxon>Metazoa</taxon>
        <taxon>Spiralia</taxon>
        <taxon>Lophotrochozoa</taxon>
        <taxon>Mollusca</taxon>
        <taxon>Gastropoda</taxon>
        <taxon>Heterobranchia</taxon>
        <taxon>Euthyneura</taxon>
        <taxon>Panpulmonata</taxon>
        <taxon>Sacoglossa</taxon>
        <taxon>Placobranchoidea</taxon>
        <taxon>Plakobranchidae</taxon>
        <taxon>Plakobranchus</taxon>
    </lineage>
</organism>
<dbReference type="GO" id="GO:0015629">
    <property type="term" value="C:actin cytoskeleton"/>
    <property type="evidence" value="ECO:0007669"/>
    <property type="project" value="TreeGrafter"/>
</dbReference>
<dbReference type="GO" id="GO:0005543">
    <property type="term" value="F:phospholipid binding"/>
    <property type="evidence" value="ECO:0007669"/>
    <property type="project" value="TreeGrafter"/>
</dbReference>
<sequence length="90" mass="9951">METNPEKDSGVLGSLFQTVINDMRGSTPIWEDFTYKSMKLHSSLKTTVVTIGAFLEAFQKVADMATSSKDILSLFRAVWLMPASVAHSTH</sequence>
<dbReference type="AlphaFoldDB" id="A0AAV4CSD9"/>
<name>A0AAV4CSD9_9GAST</name>
<dbReference type="GO" id="GO:0003779">
    <property type="term" value="F:actin binding"/>
    <property type="evidence" value="ECO:0007669"/>
    <property type="project" value="InterPro"/>
</dbReference>
<dbReference type="PROSITE" id="PS51338">
    <property type="entry name" value="IMD"/>
    <property type="match status" value="1"/>
</dbReference>
<dbReference type="Proteomes" id="UP000735302">
    <property type="component" value="Unassembled WGS sequence"/>
</dbReference>
<dbReference type="PANTHER" id="PTHR15708:SF4">
    <property type="entry name" value="FI21477P1-RELATED"/>
    <property type="match status" value="1"/>
</dbReference>
<dbReference type="GO" id="GO:0009898">
    <property type="term" value="C:cytoplasmic side of plasma membrane"/>
    <property type="evidence" value="ECO:0007669"/>
    <property type="project" value="TreeGrafter"/>
</dbReference>
<dbReference type="Gene3D" id="1.20.1270.60">
    <property type="entry name" value="Arfaptin homology (AH) domain/BAR domain"/>
    <property type="match status" value="1"/>
</dbReference>
<dbReference type="InterPro" id="IPR030127">
    <property type="entry name" value="MTSS1/MTSS2"/>
</dbReference>
<dbReference type="EMBL" id="BLXT01006930">
    <property type="protein sequence ID" value="GFO34765.1"/>
    <property type="molecule type" value="Genomic_DNA"/>
</dbReference>
<dbReference type="SUPFAM" id="SSF103657">
    <property type="entry name" value="BAR/IMD domain-like"/>
    <property type="match status" value="1"/>
</dbReference>
<dbReference type="InterPro" id="IPR027267">
    <property type="entry name" value="AH/BAR_dom_sf"/>
</dbReference>
<dbReference type="GO" id="GO:0007009">
    <property type="term" value="P:plasma membrane organization"/>
    <property type="evidence" value="ECO:0007669"/>
    <property type="project" value="InterPro"/>
</dbReference>
<gene>
    <name evidence="2" type="ORF">PoB_006127000</name>
</gene>
<dbReference type="InterPro" id="IPR013606">
    <property type="entry name" value="I-BAR_dom"/>
</dbReference>
<dbReference type="Pfam" id="PF08397">
    <property type="entry name" value="IMD"/>
    <property type="match status" value="1"/>
</dbReference>
<accession>A0AAV4CSD9</accession>